<reference evidence="2" key="2">
    <citation type="submission" date="2016-03" db="EMBL/GenBank/DDBJ databases">
        <title>Streptococcus antelopensis sp. nov., isolated from the feces of the Tibetan antelope (Pantholops hodgsonii) in Hoh Xil National Nature Reserve, Qinghai, China.</title>
        <authorList>
            <person name="Bai X."/>
        </authorList>
    </citation>
    <scope>NUCLEOTIDE SEQUENCE [LARGE SCALE GENOMIC DNA]</scope>
    <source>
        <strain evidence="2">TA 26</strain>
    </source>
</reference>
<keyword evidence="2" id="KW-1185">Reference proteome</keyword>
<evidence type="ECO:0000313" key="2">
    <source>
        <dbReference type="Proteomes" id="UP000077317"/>
    </source>
</evidence>
<accession>A0A172Q9A2</accession>
<dbReference type="RefSeq" id="WP_067064203.1">
    <property type="nucleotide sequence ID" value="NZ_CP014699.1"/>
</dbReference>
<dbReference type="KEGG" id="spat:A0O21_08355"/>
<sequence length="101" mass="10715">MASGKISYDAGQHKALEAELKKIGDNFEDLITELGNLQSSVDDNLEGEAATSLSSEIASLLSKLETENTNWSTVSTNANNVEKLIKEADNKAKQTVEGSGG</sequence>
<reference evidence="1 2" key="1">
    <citation type="journal article" date="2016" name="Int. J. Syst. Evol. Microbiol.">
        <title>Streptococcuspantholopis sp. nov., isolated from faeces of the Tibetan antelope (Pantholops hodgsonii).</title>
        <authorList>
            <person name="Bai X."/>
            <person name="Xiong Y."/>
            <person name="Lu S."/>
            <person name="Jin D."/>
            <person name="Lai X."/>
            <person name="Yang J."/>
            <person name="Niu L."/>
            <person name="Hu S."/>
            <person name="Meng X."/>
            <person name="Pu J."/>
            <person name="Ye C."/>
            <person name="Xu J."/>
        </authorList>
    </citation>
    <scope>NUCLEOTIDE SEQUENCE [LARGE SCALE GENOMIC DNA]</scope>
    <source>
        <strain evidence="1 2">TA 26</strain>
    </source>
</reference>
<proteinExistence type="predicted"/>
<dbReference type="AlphaFoldDB" id="A0A172Q9A2"/>
<dbReference type="SUPFAM" id="SSF140453">
    <property type="entry name" value="EsxAB dimer-like"/>
    <property type="match status" value="1"/>
</dbReference>
<dbReference type="EMBL" id="CP014699">
    <property type="protein sequence ID" value="AND80012.1"/>
    <property type="molecule type" value="Genomic_DNA"/>
</dbReference>
<dbReference type="OrthoDB" id="2223610at2"/>
<dbReference type="Proteomes" id="UP000077317">
    <property type="component" value="Chromosome"/>
</dbReference>
<gene>
    <name evidence="1" type="ORF">A0O21_08355</name>
</gene>
<name>A0A172Q9A2_9STRE</name>
<evidence type="ECO:0000313" key="1">
    <source>
        <dbReference type="EMBL" id="AND80012.1"/>
    </source>
</evidence>
<dbReference type="STRING" id="1811193.A0O21_08355"/>
<dbReference type="InterPro" id="IPR036689">
    <property type="entry name" value="ESAT-6-like_sf"/>
</dbReference>
<dbReference type="Gene3D" id="1.10.287.1060">
    <property type="entry name" value="ESAT-6-like"/>
    <property type="match status" value="1"/>
</dbReference>
<protein>
    <submittedName>
        <fullName evidence="1">Peptidase</fullName>
    </submittedName>
</protein>
<organism evidence="1 2">
    <name type="scientific">Streptococcus pantholopis</name>
    <dbReference type="NCBI Taxonomy" id="1811193"/>
    <lineage>
        <taxon>Bacteria</taxon>
        <taxon>Bacillati</taxon>
        <taxon>Bacillota</taxon>
        <taxon>Bacilli</taxon>
        <taxon>Lactobacillales</taxon>
        <taxon>Streptococcaceae</taxon>
        <taxon>Streptococcus</taxon>
    </lineage>
</organism>